<dbReference type="GO" id="GO:0003964">
    <property type="term" value="F:RNA-directed DNA polymerase activity"/>
    <property type="evidence" value="ECO:0007669"/>
    <property type="project" value="UniProtKB-KW"/>
</dbReference>
<dbReference type="InterPro" id="IPR043502">
    <property type="entry name" value="DNA/RNA_pol_sf"/>
</dbReference>
<feature type="domain" description="Reverse transcriptase" evidence="8">
    <location>
        <begin position="29"/>
        <end position="249"/>
    </location>
</feature>
<dbReference type="OrthoDB" id="7055795at2"/>
<evidence type="ECO:0000256" key="7">
    <source>
        <dbReference type="ARBA" id="ARBA00034120"/>
    </source>
</evidence>
<evidence type="ECO:0000313" key="9">
    <source>
        <dbReference type="EMBL" id="SIN80751.1"/>
    </source>
</evidence>
<dbReference type="AlphaFoldDB" id="A0A1N6ECQ6"/>
<keyword evidence="5 9" id="KW-0695">RNA-directed DNA polymerase</keyword>
<dbReference type="GO" id="GO:0051607">
    <property type="term" value="P:defense response to virus"/>
    <property type="evidence" value="ECO:0007669"/>
    <property type="project" value="UniProtKB-KW"/>
</dbReference>
<gene>
    <name evidence="9" type="ORF">SAMN05444168_0455</name>
</gene>
<sequence length="342" mass="38519">MSSRPNKPSYNFAPVKDVKTLALALGLTERQLNRLAANAGNMYRRNAVAKKDGSERVTWDAHKQLKAVQGRINQLFFHKVLFPLYLQGSIRDRAYPRDYVRNAEIHAGAHIAITLDIADFFPSTRAELVRDIWKNFFRFAPDVAEVLTCLTTKDDFLPQGARTSSYLANLVFWQREHNLVETLEKRGWRYSRLTDDMTISTTADTSEKELTDINRIAIGCFQGYGYSIKRSKHKVLRRNHRVTVNSLVVNVHPALPKEERRRIRAQVHQVKQALTSGTQANMPSVASTRGKIAKVVRLHPELGARLSDAFGQAIPFDSDGSSESLDERGIAMDRACGATVAV</sequence>
<dbReference type="RefSeq" id="WP_074262787.1">
    <property type="nucleotide sequence ID" value="NZ_FSRM01000001.1"/>
</dbReference>
<dbReference type="PRINTS" id="PR00866">
    <property type="entry name" value="RNADNAPOLMS"/>
</dbReference>
<protein>
    <submittedName>
        <fullName evidence="9">Reverse transcriptase (RNA-dependent DNA polymerase)</fullName>
    </submittedName>
</protein>
<dbReference type="InterPro" id="IPR000477">
    <property type="entry name" value="RT_dom"/>
</dbReference>
<dbReference type="CDD" id="cd03487">
    <property type="entry name" value="RT_Bac_retron_II"/>
    <property type="match status" value="1"/>
</dbReference>
<dbReference type="PROSITE" id="PS50878">
    <property type="entry name" value="RT_POL"/>
    <property type="match status" value="1"/>
</dbReference>
<keyword evidence="1" id="KW-0808">Transferase</keyword>
<dbReference type="EMBL" id="FSRM01000001">
    <property type="protein sequence ID" value="SIN80751.1"/>
    <property type="molecule type" value="Genomic_DNA"/>
</dbReference>
<keyword evidence="3" id="KW-0479">Metal-binding</keyword>
<name>A0A1N6ECQ6_9BURK</name>
<evidence type="ECO:0000256" key="1">
    <source>
        <dbReference type="ARBA" id="ARBA00022679"/>
    </source>
</evidence>
<evidence type="ECO:0000313" key="10">
    <source>
        <dbReference type="Proteomes" id="UP000184693"/>
    </source>
</evidence>
<reference evidence="9 10" key="1">
    <citation type="submission" date="2016-11" db="EMBL/GenBank/DDBJ databases">
        <authorList>
            <person name="Jaros S."/>
            <person name="Januszkiewicz K."/>
            <person name="Wedrychowicz H."/>
        </authorList>
    </citation>
    <scope>NUCLEOTIDE SEQUENCE [LARGE SCALE GENOMIC DNA]</scope>
    <source>
        <strain evidence="9 10">GAS86</strain>
    </source>
</reference>
<evidence type="ECO:0000256" key="3">
    <source>
        <dbReference type="ARBA" id="ARBA00022723"/>
    </source>
</evidence>
<dbReference type="InterPro" id="IPR000123">
    <property type="entry name" value="Reverse_transcriptase_msDNA"/>
</dbReference>
<keyword evidence="2" id="KW-0548">Nucleotidyltransferase</keyword>
<proteinExistence type="inferred from homology"/>
<evidence type="ECO:0000256" key="4">
    <source>
        <dbReference type="ARBA" id="ARBA00022842"/>
    </source>
</evidence>
<dbReference type="GO" id="GO:0003723">
    <property type="term" value="F:RNA binding"/>
    <property type="evidence" value="ECO:0007669"/>
    <property type="project" value="InterPro"/>
</dbReference>
<dbReference type="GO" id="GO:0046872">
    <property type="term" value="F:metal ion binding"/>
    <property type="evidence" value="ECO:0007669"/>
    <property type="project" value="UniProtKB-KW"/>
</dbReference>
<accession>A0A1N6ECQ6</accession>
<evidence type="ECO:0000256" key="6">
    <source>
        <dbReference type="ARBA" id="ARBA00023118"/>
    </source>
</evidence>
<keyword evidence="6" id="KW-0051">Antiviral defense</keyword>
<evidence type="ECO:0000256" key="5">
    <source>
        <dbReference type="ARBA" id="ARBA00022918"/>
    </source>
</evidence>
<evidence type="ECO:0000256" key="2">
    <source>
        <dbReference type="ARBA" id="ARBA00022695"/>
    </source>
</evidence>
<keyword evidence="4" id="KW-0460">Magnesium</keyword>
<organism evidence="9 10">
    <name type="scientific">Paraburkholderia phenazinium</name>
    <dbReference type="NCBI Taxonomy" id="60549"/>
    <lineage>
        <taxon>Bacteria</taxon>
        <taxon>Pseudomonadati</taxon>
        <taxon>Pseudomonadota</taxon>
        <taxon>Betaproteobacteria</taxon>
        <taxon>Burkholderiales</taxon>
        <taxon>Burkholderiaceae</taxon>
        <taxon>Paraburkholderia</taxon>
    </lineage>
</organism>
<dbReference type="Proteomes" id="UP000184693">
    <property type="component" value="Unassembled WGS sequence"/>
</dbReference>
<comment type="similarity">
    <text evidence="7">Belongs to the bacterial reverse transcriptase family.</text>
</comment>
<dbReference type="SUPFAM" id="SSF56672">
    <property type="entry name" value="DNA/RNA polymerases"/>
    <property type="match status" value="1"/>
</dbReference>
<evidence type="ECO:0000259" key="8">
    <source>
        <dbReference type="PROSITE" id="PS50878"/>
    </source>
</evidence>